<dbReference type="InterPro" id="IPR039426">
    <property type="entry name" value="TonB-dep_rcpt-like"/>
</dbReference>
<dbReference type="InterPro" id="IPR000531">
    <property type="entry name" value="Beta-barrel_TonB"/>
</dbReference>
<dbReference type="Pfam" id="PF00593">
    <property type="entry name" value="TonB_dep_Rec_b-barrel"/>
    <property type="match status" value="1"/>
</dbReference>
<dbReference type="Gene3D" id="2.60.40.1120">
    <property type="entry name" value="Carboxypeptidase-like, regulatory domain"/>
    <property type="match status" value="1"/>
</dbReference>
<dbReference type="AlphaFoldDB" id="A0A5J4T0H6"/>
<dbReference type="Pfam" id="PF13715">
    <property type="entry name" value="CarbopepD_reg_2"/>
    <property type="match status" value="1"/>
</dbReference>
<evidence type="ECO:0000256" key="4">
    <source>
        <dbReference type="ARBA" id="ARBA00023077"/>
    </source>
</evidence>
<evidence type="ECO:0000256" key="6">
    <source>
        <dbReference type="ARBA" id="ARBA00023237"/>
    </source>
</evidence>
<sequence>MSNQMKKNARKNARIGLLFLLLATMSFGISAQTVTLTGNIKDNTGEAIIGATVLDKSNTRNGAATDFEGNFTIKVSPNATVIVSYVGMKTQEINVTGKSNLSITLEDDVTALEEVVVIGYGTVKRKDLTGSVSTIQGSELAKIPVSSAAQALTGRLAGVQITTTDGSPDAEILIRVRGGGSITGDNSPLYIVDGFPVSSIGDVAPTDIQDVTVLKDASSTAIYGSRGANGVILITTKGAQGGKTMISYNGYIQGKTLSKKIDVLSPYEFVMFNYEKAAMRKAVSSFEKRYGAFGDLDLYQYQKGSDWQDEMFGHAELSQSHNISVTGGSDKTKFTLSGTYVDDTSLMKENGYSRFNLNYKLNHEIAKGLKLDFGTRISDTETKGVGTAGGTYKIRSYDALMKAPVNGLYDFIEINPGAMSDEELDQYLSETMGLQDKVSQSWRRKNERRFNLTGGLSWAIVKNLTYRLEGGYDYTFFQQKDWHGAESGEAIQNGNSLPLGEWSKRDSWKYRFVNTLNWKHVFNKIHDMNLMLGQEVVISGSESNSMTGKYFQKDITPEKMFASMANNSGETGSRTISSSLGQEDRTLSFFGRFSYNLAEKYLLTFTLRTDGSSKFVRGNRWGVFPAAAVGWRINQEDFMENTQEWLSNLKLRGSYGEAGNNRIGSGMYETLYRAYSSSKYYGAGNYLNPHYTLANSQMANPTLKWETTVTRNGGLDYGFFNERLSGSIDIYWNTTKDLLVARQIVAPGYSTVQENIGQTSNRGIEFNLQAMLIEKKDFNLSANFNIGFNRNRVDKLADTNEMTYNSGGFSTDIKEVDDYRVIVGEPLGLVYGFVYDGIYGVDDFETYKDDNGKTQFQFDSRGDFILKEGIANNNYLSGSNAKVRPGAMKLKDLDGSKTLDTNDRQIIGRTAPKHTGGFGLNAYYKGIDFSAMFNWVYGNQVYNMDKIASTQSYRVTYANLRDYMGASQAWTYLDRTTGEIITDYEALQSMNANKKYWSPLTIPDGTPLVTSWAVEDGSYLRLQNLTVGYTLPKNWTRRFACTQLRVYCTLNNVWTWTSYTGYDPEVSSAIRGSSSSGVTPGADFSAYPKSLSWTAGVNISF</sequence>
<dbReference type="InterPro" id="IPR023997">
    <property type="entry name" value="TonB-dep_OMP_SusC/RagA_CS"/>
</dbReference>
<name>A0A5J4T0H6_9ZZZZ</name>
<dbReference type="InterPro" id="IPR036942">
    <property type="entry name" value="Beta-barrel_TonB_sf"/>
</dbReference>
<dbReference type="InterPro" id="IPR012910">
    <property type="entry name" value="Plug_dom"/>
</dbReference>
<keyword evidence="9" id="KW-0675">Receptor</keyword>
<evidence type="ECO:0000256" key="3">
    <source>
        <dbReference type="ARBA" id="ARBA00022692"/>
    </source>
</evidence>
<dbReference type="SUPFAM" id="SSF56935">
    <property type="entry name" value="Porins"/>
    <property type="match status" value="1"/>
</dbReference>
<dbReference type="Gene3D" id="2.40.170.20">
    <property type="entry name" value="TonB-dependent receptor, beta-barrel domain"/>
    <property type="match status" value="1"/>
</dbReference>
<evidence type="ECO:0000259" key="7">
    <source>
        <dbReference type="Pfam" id="PF00593"/>
    </source>
</evidence>
<dbReference type="SUPFAM" id="SSF49464">
    <property type="entry name" value="Carboxypeptidase regulatory domain-like"/>
    <property type="match status" value="1"/>
</dbReference>
<evidence type="ECO:0000259" key="8">
    <source>
        <dbReference type="Pfam" id="PF07715"/>
    </source>
</evidence>
<keyword evidence="4" id="KW-0798">TonB box</keyword>
<comment type="caution">
    <text evidence="9">The sequence shown here is derived from an EMBL/GenBank/DDBJ whole genome shotgun (WGS) entry which is preliminary data.</text>
</comment>
<dbReference type="InterPro" id="IPR023996">
    <property type="entry name" value="TonB-dep_OMP_SusC/RagA"/>
</dbReference>
<accession>A0A5J4T0H6</accession>
<comment type="subcellular location">
    <subcellularLocation>
        <location evidence="1">Cell outer membrane</location>
        <topology evidence="1">Multi-pass membrane protein</topology>
    </subcellularLocation>
</comment>
<organism evidence="9">
    <name type="scientific">termite gut metagenome</name>
    <dbReference type="NCBI Taxonomy" id="433724"/>
    <lineage>
        <taxon>unclassified sequences</taxon>
        <taxon>metagenomes</taxon>
        <taxon>organismal metagenomes</taxon>
    </lineage>
</organism>
<dbReference type="InterPro" id="IPR008969">
    <property type="entry name" value="CarboxyPept-like_regulatory"/>
</dbReference>
<feature type="domain" description="TonB-dependent receptor plug" evidence="8">
    <location>
        <begin position="125"/>
        <end position="231"/>
    </location>
</feature>
<dbReference type="InterPro" id="IPR037066">
    <property type="entry name" value="Plug_dom_sf"/>
</dbReference>
<keyword evidence="5" id="KW-0472">Membrane</keyword>
<evidence type="ECO:0000313" key="9">
    <source>
        <dbReference type="EMBL" id="KAA6351678.1"/>
    </source>
</evidence>
<dbReference type="Pfam" id="PF07715">
    <property type="entry name" value="Plug"/>
    <property type="match status" value="1"/>
</dbReference>
<evidence type="ECO:0000256" key="2">
    <source>
        <dbReference type="ARBA" id="ARBA00022448"/>
    </source>
</evidence>
<dbReference type="NCBIfam" id="TIGR04056">
    <property type="entry name" value="OMP_RagA_SusC"/>
    <property type="match status" value="1"/>
</dbReference>
<dbReference type="NCBIfam" id="TIGR04057">
    <property type="entry name" value="SusC_RagA_signa"/>
    <property type="match status" value="1"/>
</dbReference>
<keyword evidence="3" id="KW-0812">Transmembrane</keyword>
<dbReference type="Gene3D" id="2.170.130.10">
    <property type="entry name" value="TonB-dependent receptor, plug domain"/>
    <property type="match status" value="1"/>
</dbReference>
<keyword evidence="6" id="KW-0998">Cell outer membrane</keyword>
<dbReference type="GO" id="GO:0009279">
    <property type="term" value="C:cell outer membrane"/>
    <property type="evidence" value="ECO:0007669"/>
    <property type="project" value="UniProtKB-SubCell"/>
</dbReference>
<dbReference type="EMBL" id="SNRY01000010">
    <property type="protein sequence ID" value="KAA6351678.1"/>
    <property type="molecule type" value="Genomic_DNA"/>
</dbReference>
<proteinExistence type="predicted"/>
<reference evidence="9" key="1">
    <citation type="submission" date="2019-03" db="EMBL/GenBank/DDBJ databases">
        <title>Single cell metagenomics reveals metabolic interactions within the superorganism composed of flagellate Streblomastix strix and complex community of Bacteroidetes bacteria on its surface.</title>
        <authorList>
            <person name="Treitli S.C."/>
            <person name="Kolisko M."/>
            <person name="Husnik F."/>
            <person name="Keeling P."/>
            <person name="Hampl V."/>
        </authorList>
    </citation>
    <scope>NUCLEOTIDE SEQUENCE</scope>
    <source>
        <strain evidence="9">STM</strain>
    </source>
</reference>
<evidence type="ECO:0000256" key="5">
    <source>
        <dbReference type="ARBA" id="ARBA00023136"/>
    </source>
</evidence>
<dbReference type="PROSITE" id="PS52016">
    <property type="entry name" value="TONB_DEPENDENT_REC_3"/>
    <property type="match status" value="1"/>
</dbReference>
<feature type="domain" description="TonB-dependent receptor-like beta-barrel" evidence="7">
    <location>
        <begin position="440"/>
        <end position="1045"/>
    </location>
</feature>
<dbReference type="FunFam" id="2.170.130.10:FF:000008">
    <property type="entry name" value="SusC/RagA family TonB-linked outer membrane protein"/>
    <property type="match status" value="1"/>
</dbReference>
<keyword evidence="2" id="KW-0813">Transport</keyword>
<gene>
    <name evidence="9" type="ORF">EZS27_000949</name>
</gene>
<evidence type="ECO:0000256" key="1">
    <source>
        <dbReference type="ARBA" id="ARBA00004571"/>
    </source>
</evidence>
<protein>
    <submittedName>
        <fullName evidence="9">TonB-dependent receptor SusC</fullName>
    </submittedName>
</protein>